<comment type="caution">
    <text evidence="13">The sequence shown here is derived from an EMBL/GenBank/DDBJ whole genome shotgun (WGS) entry which is preliminary data.</text>
</comment>
<keyword evidence="5" id="KW-1003">Cell membrane</keyword>
<sequence>MAGLDTLTLLLEQAERARDEALAAASEAQTRLARAQAQADDLQNYQGEYHQRWQGQARSGLGIETLQCYQNYGGRLREAIGQQGQLIQVLEARWQAQRTELQERELRVAALRKLIERRQAEALQKAHRQEQKLNDEWAARSARLPKA</sequence>
<reference evidence="13" key="1">
    <citation type="submission" date="2020-12" db="EMBL/GenBank/DDBJ databases">
        <title>The genome sequence of Inhella sp. 1Y17.</title>
        <authorList>
            <person name="Liu Y."/>
        </authorList>
    </citation>
    <scope>NUCLEOTIDE SEQUENCE</scope>
    <source>
        <strain evidence="13">1Y17</strain>
    </source>
</reference>
<evidence type="ECO:0000256" key="5">
    <source>
        <dbReference type="ARBA" id="ARBA00022475"/>
    </source>
</evidence>
<dbReference type="Pfam" id="PF02050">
    <property type="entry name" value="FliJ"/>
    <property type="match status" value="1"/>
</dbReference>
<evidence type="ECO:0000256" key="11">
    <source>
        <dbReference type="SAM" id="Coils"/>
    </source>
</evidence>
<dbReference type="InterPro" id="IPR052570">
    <property type="entry name" value="FliJ"/>
</dbReference>
<dbReference type="PANTHER" id="PTHR38786">
    <property type="entry name" value="FLAGELLAR FLIJ PROTEIN"/>
    <property type="match status" value="1"/>
</dbReference>
<dbReference type="Gene3D" id="1.10.287.1700">
    <property type="match status" value="1"/>
</dbReference>
<keyword evidence="13" id="KW-0282">Flagellum</keyword>
<keyword evidence="14" id="KW-1185">Reference proteome</keyword>
<evidence type="ECO:0000256" key="8">
    <source>
        <dbReference type="ARBA" id="ARBA00022927"/>
    </source>
</evidence>
<dbReference type="NCBIfam" id="TIGR02473">
    <property type="entry name" value="flagell_FliJ"/>
    <property type="match status" value="1"/>
</dbReference>
<keyword evidence="4" id="KW-0813">Transport</keyword>
<dbReference type="InterPro" id="IPR012823">
    <property type="entry name" value="Flagell_FliJ"/>
</dbReference>
<organism evidence="13 14">
    <name type="scientific">Inhella proteolytica</name>
    <dbReference type="NCBI Taxonomy" id="2795029"/>
    <lineage>
        <taxon>Bacteria</taxon>
        <taxon>Pseudomonadati</taxon>
        <taxon>Pseudomonadota</taxon>
        <taxon>Betaproteobacteria</taxon>
        <taxon>Burkholderiales</taxon>
        <taxon>Sphaerotilaceae</taxon>
        <taxon>Inhella</taxon>
    </lineage>
</organism>
<keyword evidence="6" id="KW-0145">Chemotaxis</keyword>
<keyword evidence="13" id="KW-0969">Cilium</keyword>
<feature type="compositionally biased region" description="Basic and acidic residues" evidence="12">
    <location>
        <begin position="127"/>
        <end position="138"/>
    </location>
</feature>
<comment type="similarity">
    <text evidence="2">Belongs to the FliJ family.</text>
</comment>
<evidence type="ECO:0000256" key="3">
    <source>
        <dbReference type="ARBA" id="ARBA00020392"/>
    </source>
</evidence>
<dbReference type="EMBL" id="JAEDAK010000002">
    <property type="protein sequence ID" value="MBH9575883.1"/>
    <property type="molecule type" value="Genomic_DNA"/>
</dbReference>
<dbReference type="Proteomes" id="UP000613266">
    <property type="component" value="Unassembled WGS sequence"/>
</dbReference>
<dbReference type="PANTHER" id="PTHR38786:SF1">
    <property type="entry name" value="FLAGELLAR FLIJ PROTEIN"/>
    <property type="match status" value="1"/>
</dbReference>
<dbReference type="GO" id="GO:0015031">
    <property type="term" value="P:protein transport"/>
    <property type="evidence" value="ECO:0007669"/>
    <property type="project" value="UniProtKB-KW"/>
</dbReference>
<gene>
    <name evidence="13" type="primary">fliJ</name>
    <name evidence="13" type="ORF">I7X39_03090</name>
</gene>
<evidence type="ECO:0000256" key="1">
    <source>
        <dbReference type="ARBA" id="ARBA00004413"/>
    </source>
</evidence>
<keyword evidence="13" id="KW-0966">Cell projection</keyword>
<evidence type="ECO:0000256" key="6">
    <source>
        <dbReference type="ARBA" id="ARBA00022500"/>
    </source>
</evidence>
<evidence type="ECO:0000256" key="9">
    <source>
        <dbReference type="ARBA" id="ARBA00023136"/>
    </source>
</evidence>
<accession>A0A931NFQ7</accession>
<dbReference type="InterPro" id="IPR053716">
    <property type="entry name" value="Flag_assembly_chemotaxis_eff"/>
</dbReference>
<proteinExistence type="inferred from homology"/>
<evidence type="ECO:0000256" key="12">
    <source>
        <dbReference type="SAM" id="MobiDB-lite"/>
    </source>
</evidence>
<evidence type="ECO:0000313" key="14">
    <source>
        <dbReference type="Proteomes" id="UP000613266"/>
    </source>
</evidence>
<feature type="region of interest" description="Disordered" evidence="12">
    <location>
        <begin position="125"/>
        <end position="147"/>
    </location>
</feature>
<evidence type="ECO:0000313" key="13">
    <source>
        <dbReference type="EMBL" id="MBH9575883.1"/>
    </source>
</evidence>
<dbReference type="GO" id="GO:0044781">
    <property type="term" value="P:bacterial-type flagellum organization"/>
    <property type="evidence" value="ECO:0007669"/>
    <property type="project" value="UniProtKB-KW"/>
</dbReference>
<dbReference type="AlphaFoldDB" id="A0A931NFQ7"/>
<evidence type="ECO:0000256" key="2">
    <source>
        <dbReference type="ARBA" id="ARBA00010004"/>
    </source>
</evidence>
<keyword evidence="11" id="KW-0175">Coiled coil</keyword>
<keyword evidence="9" id="KW-0472">Membrane</keyword>
<dbReference type="GO" id="GO:0071973">
    <property type="term" value="P:bacterial-type flagellum-dependent cell motility"/>
    <property type="evidence" value="ECO:0007669"/>
    <property type="project" value="InterPro"/>
</dbReference>
<dbReference type="GO" id="GO:0006935">
    <property type="term" value="P:chemotaxis"/>
    <property type="evidence" value="ECO:0007669"/>
    <property type="project" value="UniProtKB-KW"/>
</dbReference>
<dbReference type="GO" id="GO:0009288">
    <property type="term" value="C:bacterial-type flagellum"/>
    <property type="evidence" value="ECO:0007669"/>
    <property type="project" value="InterPro"/>
</dbReference>
<evidence type="ECO:0000256" key="4">
    <source>
        <dbReference type="ARBA" id="ARBA00022448"/>
    </source>
</evidence>
<keyword evidence="8" id="KW-0653">Protein transport</keyword>
<keyword evidence="7" id="KW-1005">Bacterial flagellum biogenesis</keyword>
<feature type="coiled-coil region" evidence="11">
    <location>
        <begin position="4"/>
        <end position="45"/>
    </location>
</feature>
<evidence type="ECO:0000256" key="7">
    <source>
        <dbReference type="ARBA" id="ARBA00022795"/>
    </source>
</evidence>
<keyword evidence="10" id="KW-1006">Bacterial flagellum protein export</keyword>
<comment type="subcellular location">
    <subcellularLocation>
        <location evidence="1">Cell membrane</location>
        <topology evidence="1">Peripheral membrane protein</topology>
        <orientation evidence="1">Cytoplasmic side</orientation>
    </subcellularLocation>
</comment>
<evidence type="ECO:0000256" key="10">
    <source>
        <dbReference type="ARBA" id="ARBA00023225"/>
    </source>
</evidence>
<dbReference type="RefSeq" id="WP_198109506.1">
    <property type="nucleotide sequence ID" value="NZ_JAEDAK010000002.1"/>
</dbReference>
<dbReference type="GO" id="GO:0005886">
    <property type="term" value="C:plasma membrane"/>
    <property type="evidence" value="ECO:0007669"/>
    <property type="project" value="UniProtKB-SubCell"/>
</dbReference>
<name>A0A931NFQ7_9BURK</name>
<protein>
    <recommendedName>
        <fullName evidence="3">Flagellar FliJ protein</fullName>
    </recommendedName>
</protein>